<name>A0A4Y3R9L3_STRCI</name>
<dbReference type="Gene3D" id="3.30.420.10">
    <property type="entry name" value="Ribonuclease H-like superfamily/Ribonuclease H"/>
    <property type="match status" value="1"/>
</dbReference>
<dbReference type="SUPFAM" id="SSF52540">
    <property type="entry name" value="P-loop containing nucleoside triphosphate hydrolases"/>
    <property type="match status" value="1"/>
</dbReference>
<feature type="domain" description="Integrase catalytic" evidence="2">
    <location>
        <begin position="489"/>
        <end position="718"/>
    </location>
</feature>
<dbReference type="NCBIfam" id="NF033179">
    <property type="entry name" value="TnsA_like_Actin"/>
    <property type="match status" value="1"/>
</dbReference>
<feature type="compositionally biased region" description="Basic residues" evidence="1">
    <location>
        <begin position="836"/>
        <end position="848"/>
    </location>
</feature>
<dbReference type="EMBL" id="BJMM01000053">
    <property type="protein sequence ID" value="GEB53518.1"/>
    <property type="molecule type" value="Genomic_DNA"/>
</dbReference>
<dbReference type="InterPro" id="IPR001584">
    <property type="entry name" value="Integrase_cat-core"/>
</dbReference>
<dbReference type="InterPro" id="IPR003593">
    <property type="entry name" value="AAA+_ATPase"/>
</dbReference>
<evidence type="ECO:0000313" key="3">
    <source>
        <dbReference type="EMBL" id="GEB53518.1"/>
    </source>
</evidence>
<dbReference type="Pfam" id="PF05621">
    <property type="entry name" value="TniB"/>
    <property type="match status" value="1"/>
</dbReference>
<reference evidence="3 4" key="1">
    <citation type="submission" date="2019-06" db="EMBL/GenBank/DDBJ databases">
        <title>Whole genome shotgun sequence of Streptomyces cacaoi subsp. cacaoi NBRC 12748.</title>
        <authorList>
            <person name="Hosoyama A."/>
            <person name="Uohara A."/>
            <person name="Ohji S."/>
            <person name="Ichikawa N."/>
        </authorList>
    </citation>
    <scope>NUCLEOTIDE SEQUENCE [LARGE SCALE GENOMIC DNA]</scope>
    <source>
        <strain evidence="3 4">NBRC 12748</strain>
    </source>
</reference>
<dbReference type="GO" id="GO:0015074">
    <property type="term" value="P:DNA integration"/>
    <property type="evidence" value="ECO:0007669"/>
    <property type="project" value="InterPro"/>
</dbReference>
<dbReference type="SMART" id="SM00382">
    <property type="entry name" value="AAA"/>
    <property type="match status" value="1"/>
</dbReference>
<evidence type="ECO:0000259" key="2">
    <source>
        <dbReference type="PROSITE" id="PS50994"/>
    </source>
</evidence>
<dbReference type="InterPro" id="IPR048000">
    <property type="entry name" value="TnsA-like"/>
</dbReference>
<dbReference type="InterPro" id="IPR012337">
    <property type="entry name" value="RNaseH-like_sf"/>
</dbReference>
<feature type="region of interest" description="Disordered" evidence="1">
    <location>
        <begin position="207"/>
        <end position="236"/>
    </location>
</feature>
<proteinExistence type="predicted"/>
<accession>A0A4Y3R9L3</accession>
<feature type="region of interest" description="Disordered" evidence="1">
    <location>
        <begin position="825"/>
        <end position="937"/>
    </location>
</feature>
<dbReference type="SUPFAM" id="SSF53098">
    <property type="entry name" value="Ribonuclease H-like"/>
    <property type="match status" value="1"/>
</dbReference>
<dbReference type="InterPro" id="IPR008868">
    <property type="entry name" value="TniB"/>
</dbReference>
<keyword evidence="4" id="KW-1185">Reference proteome</keyword>
<dbReference type="Gene3D" id="3.40.50.300">
    <property type="entry name" value="P-loop containing nucleotide triphosphate hydrolases"/>
    <property type="match status" value="1"/>
</dbReference>
<dbReference type="SUPFAM" id="SSF46689">
    <property type="entry name" value="Homeodomain-like"/>
    <property type="match status" value="1"/>
</dbReference>
<organism evidence="3 4">
    <name type="scientific">Streptomyces cacaoi</name>
    <dbReference type="NCBI Taxonomy" id="1898"/>
    <lineage>
        <taxon>Bacteria</taxon>
        <taxon>Bacillati</taxon>
        <taxon>Actinomycetota</taxon>
        <taxon>Actinomycetes</taxon>
        <taxon>Kitasatosporales</taxon>
        <taxon>Streptomycetaceae</taxon>
        <taxon>Streptomyces</taxon>
    </lineage>
</organism>
<dbReference type="InterPro" id="IPR036397">
    <property type="entry name" value="RNaseH_sf"/>
</dbReference>
<dbReference type="InterPro" id="IPR027417">
    <property type="entry name" value="P-loop_NTPase"/>
</dbReference>
<dbReference type="AlphaFoldDB" id="A0A4Y3R9L3"/>
<evidence type="ECO:0000313" key="4">
    <source>
        <dbReference type="Proteomes" id="UP000319210"/>
    </source>
</evidence>
<gene>
    <name evidence="3" type="ORF">SCA03_60690</name>
</gene>
<dbReference type="PROSITE" id="PS50994">
    <property type="entry name" value="INTEGRASE"/>
    <property type="match status" value="1"/>
</dbReference>
<dbReference type="GO" id="GO:0003676">
    <property type="term" value="F:nucleic acid binding"/>
    <property type="evidence" value="ECO:0007669"/>
    <property type="project" value="InterPro"/>
</dbReference>
<dbReference type="InterPro" id="IPR009057">
    <property type="entry name" value="Homeodomain-like_sf"/>
</dbReference>
<comment type="caution">
    <text evidence="3">The sequence shown here is derived from an EMBL/GenBank/DDBJ whole genome shotgun (WGS) entry which is preliminary data.</text>
</comment>
<sequence>MRDYRWNRGDRSFPGWYYAATTGGHVGYESWLERDRLILLDFDPDVVGIASQPFWLHWRDGEEQRRHAPDYFVRLADGGARVVDVCAEAQVDERTAANADATGRACSAVGWDFVHAGVPDPVFMANLRWLARYRHQRCGREADVAGRLAEVFRQPRPLRAGAEETGDVLRVLPVLFHLLWTGALRADLGGALLDSGTVVHTADGAAGTPGQADQGACGLPPRPRPGTRGERSQMRRLSRPAAIGVGERVRFAGQVRAVLAVSAQAVLLAEEDGPPREVPLAMLLGDENFEVISSPERQPLPSVSLLEALPERAREKALWWEGHILEVLRGVGPAAGEDAPPRPEYDPARHSLTARERAKAAELTAAGHRVTAGTVGNFRRRYQAEGLLGLADRRPVRKRPQFGMVDDAVVEAMRQAIREGVDASTRTGTYLIWRTGEILREKGETARMPSQSTLYRLLAKLSQGNSVSKTARNRRSRAHGAKAPYGQWTVFAPGEVVQIDSTPLDVLVRLDDGVVGKVELTGMIDVATRTVTAAVLRPSTKAVDASVLLARTVTPEQMRPGWVDALRMSRSVLPHRRLLELDEQLEHAAAKPVIVPEMIVCDHGKAFISRNFKASCDFLEIEFQPTHKGAPFQKGHVEKMLDSVGTLFAQFVAGYTGRSAEHRGRELDKQPLWSLPQLQELLEEWLVATWQNREHDGLRDPLQPGRSFTPNEKYAALIEACGYVPVALSAEDYIELLPATWRAVNDYGIKIKRRTYDGPGLIRRQHSGVAAKKGLWEVHHDPYDISRVWVRNHHGDGEWLEATWKHLRHTPVPFGELAWDHAAKGLPEGTEDRSGRCRPAHPRARRTRRSGDEAEEGYPPGQAGGRPHQGCPARGDTPAGPAARSGSRTSRAWGEGGRSAGRGDPAGHVRPACRSLEEPMTQPHGLLSPSDDGLEEPDRHLTTLPGWRAFVTDQSVACDLLGEAEREKLSAAELVRYDEDRVDHHTRLLIVATSAIQHTVTTGRRLVLLNRHAVSARRGLIVSGPAGTGKTTAITQLGRAHELLDRARHPGVSDRIPVVYITVPPAATARMVAVEFARFLGLPVRTRSNITDVLESVCGVLTDARVGLVLVDELHNISLATRTGAEVADTLKYFSERIPATFVYAGINVEREGLFDGTRGQQIAGRFALIPTAPLPYNLEWQGLVAALENSLRLHRHTPGSLTGLDRYLHDRTGGMIGSLSHLIRGAALDAILTGSEEITKGGLEAIPLDHSSDS</sequence>
<evidence type="ECO:0000256" key="1">
    <source>
        <dbReference type="SAM" id="MobiDB-lite"/>
    </source>
</evidence>
<protein>
    <recommendedName>
        <fullName evidence="2">Integrase catalytic domain-containing protein</fullName>
    </recommendedName>
</protein>
<dbReference type="Proteomes" id="UP000319210">
    <property type="component" value="Unassembled WGS sequence"/>
</dbReference>